<feature type="transmembrane region" description="Helical" evidence="1">
    <location>
        <begin position="144"/>
        <end position="165"/>
    </location>
</feature>
<dbReference type="GO" id="GO:0005789">
    <property type="term" value="C:endoplasmic reticulum membrane"/>
    <property type="evidence" value="ECO:0007669"/>
    <property type="project" value="TreeGrafter"/>
</dbReference>
<dbReference type="EMBL" id="JAKKPZ010000029">
    <property type="protein sequence ID" value="KAI1709659.1"/>
    <property type="molecule type" value="Genomic_DNA"/>
</dbReference>
<comment type="caution">
    <text evidence="2">The sequence shown here is derived from an EMBL/GenBank/DDBJ whole genome shotgun (WGS) entry which is preliminary data.</text>
</comment>
<dbReference type="PANTHER" id="PTHR12892:SF8">
    <property type="entry name" value="PROTEIN CBG16685"/>
    <property type="match status" value="1"/>
</dbReference>
<dbReference type="GO" id="GO:0000139">
    <property type="term" value="C:Golgi membrane"/>
    <property type="evidence" value="ECO:0007669"/>
    <property type="project" value="InterPro"/>
</dbReference>
<evidence type="ECO:0000313" key="2">
    <source>
        <dbReference type="EMBL" id="KAI1709659.1"/>
    </source>
</evidence>
<protein>
    <submittedName>
        <fullName evidence="2">Uncharacterized protein</fullName>
    </submittedName>
</protein>
<keyword evidence="1" id="KW-1133">Transmembrane helix</keyword>
<organism evidence="2 3">
    <name type="scientific">Ditylenchus destructor</name>
    <dbReference type="NCBI Taxonomy" id="166010"/>
    <lineage>
        <taxon>Eukaryota</taxon>
        <taxon>Metazoa</taxon>
        <taxon>Ecdysozoa</taxon>
        <taxon>Nematoda</taxon>
        <taxon>Chromadorea</taxon>
        <taxon>Rhabditida</taxon>
        <taxon>Tylenchina</taxon>
        <taxon>Tylenchomorpha</taxon>
        <taxon>Sphaerularioidea</taxon>
        <taxon>Anguinidae</taxon>
        <taxon>Anguininae</taxon>
        <taxon>Ditylenchus</taxon>
    </lineage>
</organism>
<sequence>MKNSSNCAFGYEDEDDNEDIAYLNFRLIWPLGVISALSVGFFLLAFASMEWMEHRVFELFAVNKIAVNYGKTPWVCNDTIPYYKGMWPSFLRQVEMKVLTNIFLRVAVCVPMTIRIFVAWCARKSIMEHRLTQINKFVAFLNDLAGAIVVAEVLSLSFIVMVTIRFDYPTFYKYAFAVFIVSSSGYMLLRTILSLTSDENEVIERLGAAIRLVSTIIFLWTIPQVFHTHLTFVNKVGCHGYFSKPEAVTEYIAILSYLCFNLTHLIEMRDMRFICYPKTCSGECEPLRTKAITNVKCKAKSADMFVDQFKACPPVMVFVSYS</sequence>
<feature type="transmembrane region" description="Helical" evidence="1">
    <location>
        <begin position="102"/>
        <end position="123"/>
    </location>
</feature>
<feature type="transmembrane region" description="Helical" evidence="1">
    <location>
        <begin position="247"/>
        <end position="266"/>
    </location>
</feature>
<dbReference type="AlphaFoldDB" id="A0AAD4MWM8"/>
<keyword evidence="1" id="KW-0812">Transmembrane</keyword>
<reference evidence="2" key="1">
    <citation type="submission" date="2022-01" db="EMBL/GenBank/DDBJ databases">
        <title>Genome Sequence Resource for Two Populations of Ditylenchus destructor, the Migratory Endoparasitic Phytonematode.</title>
        <authorList>
            <person name="Zhang H."/>
            <person name="Lin R."/>
            <person name="Xie B."/>
        </authorList>
    </citation>
    <scope>NUCLEOTIDE SEQUENCE</scope>
    <source>
        <strain evidence="2">BazhouSP</strain>
    </source>
</reference>
<accession>A0AAD4MWM8</accession>
<feature type="transmembrane region" description="Helical" evidence="1">
    <location>
        <begin position="171"/>
        <end position="189"/>
    </location>
</feature>
<keyword evidence="3" id="KW-1185">Reference proteome</keyword>
<dbReference type="InterPro" id="IPR039545">
    <property type="entry name" value="PGAP2"/>
</dbReference>
<keyword evidence="1" id="KW-0472">Membrane</keyword>
<dbReference type="PANTHER" id="PTHR12892">
    <property type="entry name" value="FGF RECEPTOR ACTIVATING PROTEIN 1"/>
    <property type="match status" value="1"/>
</dbReference>
<evidence type="ECO:0000313" key="3">
    <source>
        <dbReference type="Proteomes" id="UP001201812"/>
    </source>
</evidence>
<dbReference type="GO" id="GO:0006506">
    <property type="term" value="P:GPI anchor biosynthetic process"/>
    <property type="evidence" value="ECO:0007669"/>
    <property type="project" value="TreeGrafter"/>
</dbReference>
<evidence type="ECO:0000256" key="1">
    <source>
        <dbReference type="SAM" id="Phobius"/>
    </source>
</evidence>
<proteinExistence type="predicted"/>
<gene>
    <name evidence="2" type="ORF">DdX_11047</name>
</gene>
<feature type="transmembrane region" description="Helical" evidence="1">
    <location>
        <begin position="209"/>
        <end position="227"/>
    </location>
</feature>
<feature type="transmembrane region" description="Helical" evidence="1">
    <location>
        <begin position="27"/>
        <end position="49"/>
    </location>
</feature>
<name>A0AAD4MWM8_9BILA</name>
<dbReference type="Proteomes" id="UP001201812">
    <property type="component" value="Unassembled WGS sequence"/>
</dbReference>